<name>Q10XI9_TRIEI</name>
<dbReference type="InterPro" id="IPR050983">
    <property type="entry name" value="GST_Omega/HSP26"/>
</dbReference>
<dbReference type="InterPro" id="IPR004045">
    <property type="entry name" value="Glutathione_S-Trfase_N"/>
</dbReference>
<dbReference type="SUPFAM" id="SSF47616">
    <property type="entry name" value="GST C-terminal domain-like"/>
    <property type="match status" value="1"/>
</dbReference>
<dbReference type="SFLD" id="SFLDS00019">
    <property type="entry name" value="Glutathione_Transferase_(cytos"/>
    <property type="match status" value="1"/>
</dbReference>
<dbReference type="OrthoDB" id="465590at2"/>
<dbReference type="InterPro" id="IPR040079">
    <property type="entry name" value="Glutathione_S-Trfase"/>
</dbReference>
<dbReference type="SUPFAM" id="SSF52833">
    <property type="entry name" value="Thioredoxin-like"/>
    <property type="match status" value="1"/>
</dbReference>
<feature type="domain" description="GST N-terminal" evidence="1">
    <location>
        <begin position="8"/>
        <end position="87"/>
    </location>
</feature>
<dbReference type="PANTHER" id="PTHR43968:SF6">
    <property type="entry name" value="GLUTATHIONE S-TRANSFERASE OMEGA"/>
    <property type="match status" value="1"/>
</dbReference>
<dbReference type="HOGENOM" id="CLU_011226_0_4_3"/>
<dbReference type="EMBL" id="CP000393">
    <property type="protein sequence ID" value="ABG53035.1"/>
    <property type="molecule type" value="Genomic_DNA"/>
</dbReference>
<dbReference type="InterPro" id="IPR036282">
    <property type="entry name" value="Glutathione-S-Trfase_C_sf"/>
</dbReference>
<dbReference type="Gene3D" id="3.40.30.10">
    <property type="entry name" value="Glutaredoxin"/>
    <property type="match status" value="1"/>
</dbReference>
<dbReference type="GO" id="GO:0005737">
    <property type="term" value="C:cytoplasm"/>
    <property type="evidence" value="ECO:0007669"/>
    <property type="project" value="TreeGrafter"/>
</dbReference>
<dbReference type="GO" id="GO:0006749">
    <property type="term" value="P:glutathione metabolic process"/>
    <property type="evidence" value="ECO:0007669"/>
    <property type="project" value="TreeGrafter"/>
</dbReference>
<dbReference type="Gene3D" id="1.20.1050.10">
    <property type="match status" value="1"/>
</dbReference>
<dbReference type="Pfam" id="PF13409">
    <property type="entry name" value="GST_N_2"/>
    <property type="match status" value="1"/>
</dbReference>
<evidence type="ECO:0000313" key="2">
    <source>
        <dbReference type="EMBL" id="ABG53035.1"/>
    </source>
</evidence>
<reference evidence="2" key="1">
    <citation type="submission" date="2006-06" db="EMBL/GenBank/DDBJ databases">
        <title>Complete sequence of Trichodesmium erythraeum IMS101.</title>
        <authorList>
            <consortium name="US DOE Joint Genome Institute"/>
            <person name="Copeland A."/>
            <person name="Lucas S."/>
            <person name="Lapidus A."/>
            <person name="Barry K."/>
            <person name="Detter J.C."/>
            <person name="Glavina del Rio T."/>
            <person name="Hammon N."/>
            <person name="Israni S."/>
            <person name="Dalin E."/>
            <person name="Tice H."/>
            <person name="Pitluck S."/>
            <person name="Kiss H."/>
            <person name="Munk A.C."/>
            <person name="Brettin T."/>
            <person name="Bruce D."/>
            <person name="Han C."/>
            <person name="Tapia R."/>
            <person name="Gilna P."/>
            <person name="Schmutz J."/>
            <person name="Larimer F."/>
            <person name="Land M."/>
            <person name="Hauser L."/>
            <person name="Kyrpides N."/>
            <person name="Kim E."/>
            <person name="Richardson P."/>
        </authorList>
    </citation>
    <scope>NUCLEOTIDE SEQUENCE [LARGE SCALE GENOMIC DNA]</scope>
    <source>
        <strain evidence="2">IMS101</strain>
    </source>
</reference>
<dbReference type="GO" id="GO:0045174">
    <property type="term" value="F:glutathione dehydrogenase (ascorbate) activity"/>
    <property type="evidence" value="ECO:0007669"/>
    <property type="project" value="TreeGrafter"/>
</dbReference>
<dbReference type="PROSITE" id="PS50404">
    <property type="entry name" value="GST_NTER"/>
    <property type="match status" value="1"/>
</dbReference>
<accession>Q10XI9</accession>
<evidence type="ECO:0000259" key="1">
    <source>
        <dbReference type="PROSITE" id="PS50404"/>
    </source>
</evidence>
<dbReference type="GO" id="GO:0004364">
    <property type="term" value="F:glutathione transferase activity"/>
    <property type="evidence" value="ECO:0007669"/>
    <property type="project" value="TreeGrafter"/>
</dbReference>
<dbReference type="RefSeq" id="WP_011613365.1">
    <property type="nucleotide sequence ID" value="NC_008312.1"/>
</dbReference>
<gene>
    <name evidence="2" type="ordered locus">Tery_4017</name>
</gene>
<dbReference type="STRING" id="203124.Tery_4017"/>
<dbReference type="KEGG" id="ter:Tery_4017"/>
<dbReference type="InterPro" id="IPR054416">
    <property type="entry name" value="GST_UstS-like_C"/>
</dbReference>
<protein>
    <submittedName>
        <fullName evidence="2">Glutathione S-transferase-like</fullName>
    </submittedName>
</protein>
<dbReference type="InterPro" id="IPR036249">
    <property type="entry name" value="Thioredoxin-like_sf"/>
</dbReference>
<proteinExistence type="predicted"/>
<dbReference type="eggNOG" id="COG0625">
    <property type="taxonomic scope" value="Bacteria"/>
</dbReference>
<organism evidence="2">
    <name type="scientific">Trichodesmium erythraeum (strain IMS101)</name>
    <dbReference type="NCBI Taxonomy" id="203124"/>
    <lineage>
        <taxon>Bacteria</taxon>
        <taxon>Bacillati</taxon>
        <taxon>Cyanobacteriota</taxon>
        <taxon>Cyanophyceae</taxon>
        <taxon>Oscillatoriophycideae</taxon>
        <taxon>Oscillatoriales</taxon>
        <taxon>Microcoleaceae</taxon>
        <taxon>Trichodesmium</taxon>
    </lineage>
</organism>
<keyword evidence="2" id="KW-0808">Transferase</keyword>
<dbReference type="PANTHER" id="PTHR43968">
    <property type="match status" value="1"/>
</dbReference>
<sequence>MVIKLYDLVAAEENRAFSPFCWRIRMALAHKNLEVKIIPWRLTEKEAIAFSNQETVPVIVDGNKGDKVVADSWNIANYLEETYPDKPSLFGSYEAKSQTMFIDSWNSSLLGILAPIVLYDVFENIDPKDQPYFRESRESFLGKSLEEFKDVTENQINNFQSFLEPLRNTISQQFFLAGETPNYADYLVFSTFQFARAMSPKKLLETSDPVYAWREKMLDLFDGIGRKNLGFN</sequence>
<dbReference type="Pfam" id="PF22041">
    <property type="entry name" value="GST_C_7"/>
    <property type="match status" value="1"/>
</dbReference>
<dbReference type="CDD" id="cd03038">
    <property type="entry name" value="GST_N_etherase_LigE"/>
    <property type="match status" value="1"/>
</dbReference>
<dbReference type="AlphaFoldDB" id="Q10XI9"/>